<dbReference type="KEGG" id="hhb:Hhub_2808"/>
<dbReference type="RefSeq" id="WP_169793403.1">
    <property type="nucleotide sequence ID" value="NZ_CEML01000001.1"/>
</dbReference>
<accession>A0A0U5H6A3</accession>
<dbReference type="Proteomes" id="UP000066737">
    <property type="component" value="Chromosome I"/>
</dbReference>
<evidence type="ECO:0000313" key="2">
    <source>
        <dbReference type="Proteomes" id="UP000066737"/>
    </source>
</evidence>
<name>A0A0U5H6A3_9EURY</name>
<dbReference type="InterPro" id="IPR055982">
    <property type="entry name" value="DUF7560"/>
</dbReference>
<evidence type="ECO:0000313" key="1">
    <source>
        <dbReference type="EMBL" id="CQH58713.1"/>
    </source>
</evidence>
<dbReference type="STRING" id="1407499.HHUB_2808"/>
<dbReference type="EMBL" id="LN831302">
    <property type="protein sequence ID" value="CQH58713.1"/>
    <property type="molecule type" value="Genomic_DNA"/>
</dbReference>
<proteinExistence type="predicted"/>
<reference evidence="2" key="1">
    <citation type="journal article" date="2016" name="Environ. Microbiol.">
        <title>The complete genome of a viable archaeum isolated from 123-million-year-old rock salt.</title>
        <authorList>
            <person name="Jaakkola S.T."/>
            <person name="Pfeiffer F."/>
            <person name="Ravantti J.J."/>
            <person name="Guo Q."/>
            <person name="Liu Y."/>
            <person name="Chen X."/>
            <person name="Ma H."/>
            <person name="Yang C."/>
            <person name="Oksanen H.M."/>
            <person name="Bamford D.H."/>
        </authorList>
    </citation>
    <scope>NUCLEOTIDE SEQUENCE</scope>
    <source>
        <strain evidence="2">JI20-1</strain>
    </source>
</reference>
<dbReference type="GeneID" id="54851167"/>
<organism evidence="1 2">
    <name type="scientific">Halobacterium hubeiense</name>
    <dbReference type="NCBI Taxonomy" id="1407499"/>
    <lineage>
        <taxon>Archaea</taxon>
        <taxon>Methanobacteriati</taxon>
        <taxon>Methanobacteriota</taxon>
        <taxon>Stenosarchaea group</taxon>
        <taxon>Halobacteria</taxon>
        <taxon>Halobacteriales</taxon>
        <taxon>Halobacteriaceae</taxon>
        <taxon>Halobacterium</taxon>
    </lineage>
</organism>
<protein>
    <submittedName>
        <fullName evidence="1">Small CPxCG-related zinc finger protein</fullName>
    </submittedName>
</protein>
<dbReference type="Pfam" id="PF24441">
    <property type="entry name" value="DUF7560"/>
    <property type="match status" value="1"/>
</dbReference>
<gene>
    <name evidence="1" type="ORF">HHUB_2808</name>
</gene>
<dbReference type="OrthoDB" id="284396at2157"/>
<sequence>MTASEEFTFVCPSCGESMEVNPAMRDALVENGCVVCGTSVTTGAFSPVDAPE</sequence>
<keyword evidence="2" id="KW-1185">Reference proteome</keyword>
<dbReference type="AlphaFoldDB" id="A0A0U5H6A3"/>